<accession>A0A2T2WNR4</accession>
<dbReference type="Proteomes" id="UP000241848">
    <property type="component" value="Unassembled WGS sequence"/>
</dbReference>
<sequence>MVSPETHEKRKPHNHAKIWHSCQPLISPEMSPPLIYNQQTIFSGASSHALEPGRFIQCQTVGFLPGKLLIMELSIYRQAGQQQWVQVGHTGK</sequence>
<evidence type="ECO:0000313" key="1">
    <source>
        <dbReference type="EMBL" id="PSR23872.1"/>
    </source>
</evidence>
<comment type="caution">
    <text evidence="1">The sequence shown here is derived from an EMBL/GenBank/DDBJ whole genome shotgun (WGS) entry which is preliminary data.</text>
</comment>
<dbReference type="EMBL" id="PXYV01000002">
    <property type="protein sequence ID" value="PSR23872.1"/>
    <property type="molecule type" value="Genomic_DNA"/>
</dbReference>
<dbReference type="AlphaFoldDB" id="A0A2T2WNR4"/>
<name>A0A2T2WNR4_9FIRM</name>
<evidence type="ECO:0000313" key="2">
    <source>
        <dbReference type="Proteomes" id="UP000241848"/>
    </source>
</evidence>
<organism evidence="1 2">
    <name type="scientific">Sulfobacillus acidophilus</name>
    <dbReference type="NCBI Taxonomy" id="53633"/>
    <lineage>
        <taxon>Bacteria</taxon>
        <taxon>Bacillati</taxon>
        <taxon>Bacillota</taxon>
        <taxon>Clostridia</taxon>
        <taxon>Eubacteriales</taxon>
        <taxon>Clostridiales Family XVII. Incertae Sedis</taxon>
        <taxon>Sulfobacillus</taxon>
    </lineage>
</organism>
<reference evidence="1 2" key="1">
    <citation type="journal article" date="2014" name="BMC Genomics">
        <title>Comparison of environmental and isolate Sulfobacillus genomes reveals diverse carbon, sulfur, nitrogen, and hydrogen metabolisms.</title>
        <authorList>
            <person name="Justice N.B."/>
            <person name="Norman A."/>
            <person name="Brown C.T."/>
            <person name="Singh A."/>
            <person name="Thomas B.C."/>
            <person name="Banfield J.F."/>
        </authorList>
    </citation>
    <scope>NUCLEOTIDE SEQUENCE [LARGE SCALE GENOMIC DNA]</scope>
    <source>
        <strain evidence="1">AMDSBA3</strain>
    </source>
</reference>
<protein>
    <submittedName>
        <fullName evidence="1">Uncharacterized protein</fullName>
    </submittedName>
</protein>
<proteinExistence type="predicted"/>
<gene>
    <name evidence="1" type="ORF">C7B45_00870</name>
</gene>